<dbReference type="PANTHER" id="PTHR48109:SF1">
    <property type="entry name" value="DIHYDROOROTATE DEHYDROGENASE (FUMARATE)"/>
    <property type="match status" value="1"/>
</dbReference>
<dbReference type="InterPro" id="IPR012135">
    <property type="entry name" value="Dihydroorotate_DH_1_2"/>
</dbReference>
<keyword evidence="6 9" id="KW-0288">FMN</keyword>
<dbReference type="FunFam" id="3.20.20.70:FF:000027">
    <property type="entry name" value="Dihydropyrimidine dehydrogenase [NADP(+)]"/>
    <property type="match status" value="1"/>
</dbReference>
<dbReference type="InterPro" id="IPR049622">
    <property type="entry name" value="Dihydroorotate_DH_I"/>
</dbReference>
<protein>
    <recommendedName>
        <fullName evidence="9">Dihydroorotate dehydrogenase</fullName>
        <shortName evidence="9">DHOD</shortName>
        <shortName evidence="9">DHODase</shortName>
        <shortName evidence="9">DHOdehase</shortName>
        <ecNumber evidence="9">1.3.-.-</ecNumber>
    </recommendedName>
</protein>
<feature type="binding site" evidence="9">
    <location>
        <position position="216"/>
    </location>
    <ligand>
        <name>FMN</name>
        <dbReference type="ChEBI" id="CHEBI:58210"/>
    </ligand>
</feature>
<dbReference type="GO" id="GO:0044205">
    <property type="term" value="P:'de novo' UMP biosynthetic process"/>
    <property type="evidence" value="ECO:0007669"/>
    <property type="project" value="UniProtKB-UniRule"/>
</dbReference>
<dbReference type="InterPro" id="IPR050074">
    <property type="entry name" value="DHO_dehydrogenase"/>
</dbReference>
<dbReference type="InterPro" id="IPR033888">
    <property type="entry name" value="DHOD_1B"/>
</dbReference>
<evidence type="ECO:0000256" key="4">
    <source>
        <dbReference type="ARBA" id="ARBA00022490"/>
    </source>
</evidence>
<comment type="caution">
    <text evidence="11">The sequence shown here is derived from an EMBL/GenBank/DDBJ whole genome shotgun (WGS) entry which is preliminary data.</text>
</comment>
<evidence type="ECO:0000256" key="3">
    <source>
        <dbReference type="ARBA" id="ARBA00008008"/>
    </source>
</evidence>
<feature type="active site" description="Nucleophile" evidence="9">
    <location>
        <position position="127"/>
    </location>
</feature>
<feature type="binding site" evidence="9">
    <location>
        <begin position="190"/>
        <end position="191"/>
    </location>
    <ligand>
        <name>substrate</name>
    </ligand>
</feature>
<evidence type="ECO:0000313" key="12">
    <source>
        <dbReference type="Proteomes" id="UP000179164"/>
    </source>
</evidence>
<dbReference type="EMBL" id="MHKE01000005">
    <property type="protein sequence ID" value="OGY84697.1"/>
    <property type="molecule type" value="Genomic_DNA"/>
</dbReference>
<gene>
    <name evidence="9" type="primary">pyrD</name>
    <name evidence="11" type="ORF">A2898_01190</name>
</gene>
<dbReference type="HAMAP" id="MF_00224">
    <property type="entry name" value="DHO_dh_type1"/>
    <property type="match status" value="1"/>
</dbReference>
<dbReference type="SUPFAM" id="SSF51395">
    <property type="entry name" value="FMN-linked oxidoreductases"/>
    <property type="match status" value="1"/>
</dbReference>
<keyword evidence="4 9" id="KW-0963">Cytoplasm</keyword>
<dbReference type="InterPro" id="IPR024920">
    <property type="entry name" value="Dihydroorotate_DH_1"/>
</dbReference>
<dbReference type="PIRSF" id="PIRSF000164">
    <property type="entry name" value="DHO_oxidase"/>
    <property type="match status" value="1"/>
</dbReference>
<keyword evidence="5 9" id="KW-0285">Flavoprotein</keyword>
<dbReference type="GO" id="GO:0005737">
    <property type="term" value="C:cytoplasm"/>
    <property type="evidence" value="ECO:0007669"/>
    <property type="project" value="UniProtKB-SubCell"/>
</dbReference>
<evidence type="ECO:0000256" key="1">
    <source>
        <dbReference type="ARBA" id="ARBA00004496"/>
    </source>
</evidence>
<feature type="binding site" evidence="9">
    <location>
        <begin position="242"/>
        <end position="243"/>
    </location>
    <ligand>
        <name>FMN</name>
        <dbReference type="ChEBI" id="CHEBI:58210"/>
    </ligand>
</feature>
<feature type="binding site" evidence="9">
    <location>
        <position position="20"/>
    </location>
    <ligand>
        <name>FMN</name>
        <dbReference type="ChEBI" id="CHEBI:58210"/>
    </ligand>
</feature>
<evidence type="ECO:0000256" key="8">
    <source>
        <dbReference type="ARBA" id="ARBA00023002"/>
    </source>
</evidence>
<dbReference type="InterPro" id="IPR001295">
    <property type="entry name" value="Dihydroorotate_DH_CS"/>
</dbReference>
<keyword evidence="7 9" id="KW-0665">Pyrimidine biosynthesis</keyword>
<dbReference type="CDD" id="cd04740">
    <property type="entry name" value="DHOD_1B_like"/>
    <property type="match status" value="1"/>
</dbReference>
<comment type="subcellular location">
    <subcellularLocation>
        <location evidence="1 9">Cytoplasm</location>
    </subcellularLocation>
</comment>
<sequence>MDISARIGTLTLANPTILASGILGVSRASLKHVFDNGAGACVIKSISLEERVGHHAPNMITYEGGMLNAVGYSNPGVEEARAEFKDLKNVGGPVFASIIGQNADEFSAMAEALLPGDFSAVEAVLSCPHTPGYGTMAGQGTPKSTEEITKAIRAKTTLPLFIKISPDSQPIGEVAKAAEAAGADGIVAVNTMGPGMIIDIQTGQPILHFKVGGVSGTALRPIAVRCIYDIRKSVKIPIIGVGGVTTGRDAVEMIMVGASAVEIGTAVYYRGVDVFKKVCGEIQEFMKKKGYSQLQDFQSLTHNVEG</sequence>
<keyword evidence="8 9" id="KW-0560">Oxidoreductase</keyword>
<evidence type="ECO:0000313" key="11">
    <source>
        <dbReference type="EMBL" id="OGY84697.1"/>
    </source>
</evidence>
<dbReference type="InterPro" id="IPR013785">
    <property type="entry name" value="Aldolase_TIM"/>
</dbReference>
<name>A0A1G2B909_9BACT</name>
<feature type="binding site" evidence="9">
    <location>
        <position position="163"/>
    </location>
    <ligand>
        <name>FMN</name>
        <dbReference type="ChEBI" id="CHEBI:58210"/>
    </ligand>
</feature>
<dbReference type="STRING" id="1798543.A2898_01190"/>
<dbReference type="PROSITE" id="PS00912">
    <property type="entry name" value="DHODEHASE_2"/>
    <property type="match status" value="1"/>
</dbReference>
<evidence type="ECO:0000256" key="9">
    <source>
        <dbReference type="HAMAP-Rule" id="MF_00224"/>
    </source>
</evidence>
<feature type="binding site" evidence="9">
    <location>
        <begin position="44"/>
        <end position="45"/>
    </location>
    <ligand>
        <name>FMN</name>
        <dbReference type="ChEBI" id="CHEBI:58210"/>
    </ligand>
</feature>
<dbReference type="EC" id="1.3.-.-" evidence="9"/>
<evidence type="ECO:0000256" key="7">
    <source>
        <dbReference type="ARBA" id="ARBA00022975"/>
    </source>
</evidence>
<feature type="binding site" evidence="9">
    <location>
        <position position="44"/>
    </location>
    <ligand>
        <name>substrate</name>
    </ligand>
</feature>
<feature type="binding site" evidence="9">
    <location>
        <begin position="264"/>
        <end position="265"/>
    </location>
    <ligand>
        <name>FMN</name>
        <dbReference type="ChEBI" id="CHEBI:58210"/>
    </ligand>
</feature>
<proteinExistence type="inferred from homology"/>
<comment type="function">
    <text evidence="9">Catalyzes the conversion of dihydroorotate to orotate.</text>
</comment>
<comment type="catalytic activity">
    <reaction evidence="9">
        <text>(S)-dihydroorotate + A = orotate + AH2</text>
        <dbReference type="Rhea" id="RHEA:18073"/>
        <dbReference type="ChEBI" id="CHEBI:13193"/>
        <dbReference type="ChEBI" id="CHEBI:17499"/>
        <dbReference type="ChEBI" id="CHEBI:30839"/>
        <dbReference type="ChEBI" id="CHEBI:30864"/>
    </reaction>
</comment>
<dbReference type="AlphaFoldDB" id="A0A1G2B909"/>
<dbReference type="PANTHER" id="PTHR48109">
    <property type="entry name" value="DIHYDROOROTATE DEHYDROGENASE (QUINONE), MITOCHONDRIAL-RELATED"/>
    <property type="match status" value="1"/>
</dbReference>
<evidence type="ECO:0000256" key="6">
    <source>
        <dbReference type="ARBA" id="ARBA00022643"/>
    </source>
</evidence>
<evidence type="ECO:0000259" key="10">
    <source>
        <dbReference type="Pfam" id="PF01180"/>
    </source>
</evidence>
<dbReference type="InterPro" id="IPR023359">
    <property type="entry name" value="Dihydro_DH_chainA_dom2"/>
</dbReference>
<evidence type="ECO:0000256" key="2">
    <source>
        <dbReference type="ARBA" id="ARBA00004725"/>
    </source>
</evidence>
<organism evidence="11 12">
    <name type="scientific">Candidatus Kerfeldbacteria bacterium RIFCSPLOWO2_01_FULL_48_11</name>
    <dbReference type="NCBI Taxonomy" id="1798543"/>
    <lineage>
        <taxon>Bacteria</taxon>
        <taxon>Candidatus Kerfeldiibacteriota</taxon>
    </lineage>
</organism>
<dbReference type="NCBIfam" id="NF005574">
    <property type="entry name" value="PRK07259.1"/>
    <property type="match status" value="1"/>
</dbReference>
<comment type="similarity">
    <text evidence="3 9">Belongs to the dihydroorotate dehydrogenase family. Type 1 subfamily.</text>
</comment>
<dbReference type="GO" id="GO:0004152">
    <property type="term" value="F:dihydroorotate dehydrogenase activity"/>
    <property type="evidence" value="ECO:0007669"/>
    <property type="project" value="UniProtKB-UniRule"/>
</dbReference>
<comment type="cofactor">
    <cofactor evidence="9">
        <name>FMN</name>
        <dbReference type="ChEBI" id="CHEBI:58210"/>
    </cofactor>
    <text evidence="9">Binds 1 FMN per subunit.</text>
</comment>
<accession>A0A1G2B909</accession>
<feature type="domain" description="Dihydroorotate dehydrogenase catalytic" evidence="10">
    <location>
        <begin position="7"/>
        <end position="286"/>
    </location>
</feature>
<dbReference type="GO" id="GO:0006207">
    <property type="term" value="P:'de novo' pyrimidine nucleobase biosynthetic process"/>
    <property type="evidence" value="ECO:0007669"/>
    <property type="project" value="InterPro"/>
</dbReference>
<dbReference type="Pfam" id="PF01180">
    <property type="entry name" value="DHO_dh"/>
    <property type="match status" value="1"/>
</dbReference>
<dbReference type="Gene3D" id="3.20.20.70">
    <property type="entry name" value="Aldolase class I"/>
    <property type="match status" value="1"/>
</dbReference>
<evidence type="ECO:0000256" key="5">
    <source>
        <dbReference type="ARBA" id="ARBA00022630"/>
    </source>
</evidence>
<comment type="pathway">
    <text evidence="2 9">Pyrimidine metabolism; UMP biosynthesis via de novo pathway.</text>
</comment>
<comment type="caution">
    <text evidence="9">Lacks conserved residue(s) required for the propagation of feature annotation.</text>
</comment>
<reference evidence="11 12" key="1">
    <citation type="journal article" date="2016" name="Nat. Commun.">
        <title>Thousands of microbial genomes shed light on interconnected biogeochemical processes in an aquifer system.</title>
        <authorList>
            <person name="Anantharaman K."/>
            <person name="Brown C.T."/>
            <person name="Hug L.A."/>
            <person name="Sharon I."/>
            <person name="Castelle C.J."/>
            <person name="Probst A.J."/>
            <person name="Thomas B.C."/>
            <person name="Singh A."/>
            <person name="Wilkins M.J."/>
            <person name="Karaoz U."/>
            <person name="Brodie E.L."/>
            <person name="Williams K.H."/>
            <person name="Hubbard S.S."/>
            <person name="Banfield J.F."/>
        </authorList>
    </citation>
    <scope>NUCLEOTIDE SEQUENCE [LARGE SCALE GENOMIC DNA]</scope>
</reference>
<dbReference type="UniPathway" id="UPA00070"/>
<dbReference type="Gene3D" id="2.30.26.10">
    <property type="entry name" value="Dihydroorotate Dehydrogenase A, chain A, domain 2"/>
    <property type="match status" value="1"/>
</dbReference>
<dbReference type="NCBIfam" id="TIGR01037">
    <property type="entry name" value="pyrD_sub1_fam"/>
    <property type="match status" value="1"/>
</dbReference>
<dbReference type="InterPro" id="IPR005720">
    <property type="entry name" value="Dihydroorotate_DH_cat"/>
</dbReference>
<dbReference type="Proteomes" id="UP000179164">
    <property type="component" value="Unassembled WGS sequence"/>
</dbReference>
<feature type="binding site" evidence="9">
    <location>
        <position position="189"/>
    </location>
    <ligand>
        <name>FMN</name>
        <dbReference type="ChEBI" id="CHEBI:58210"/>
    </ligand>
</feature>